<protein>
    <submittedName>
        <fullName evidence="2">Uncharacterized protein</fullName>
    </submittedName>
</protein>
<dbReference type="EMBL" id="LK022848">
    <property type="protein sequence ID" value="CDR08571.1"/>
    <property type="molecule type" value="Genomic_DNA"/>
</dbReference>
<dbReference type="RefSeq" id="WP_281062803.1">
    <property type="nucleotide sequence ID" value="NZ_BAABDR010000042.1"/>
</dbReference>
<accession>A0A060ZRU0</accession>
<sequence length="43" mass="4621">MIHAAERTQDEFLAIVGDLVGEQPAGWPGAADGRANRLWRSGT</sequence>
<keyword evidence="4" id="KW-1185">Reference proteome</keyword>
<evidence type="ECO:0000313" key="2">
    <source>
        <dbReference type="EMBL" id="CDR08571.1"/>
    </source>
</evidence>
<dbReference type="AlphaFoldDB" id="A0A060ZRU0"/>
<reference evidence="2" key="1">
    <citation type="submission" date="2014-05" db="EMBL/GenBank/DDBJ databases">
        <authorList>
            <person name="Horn Fabian"/>
        </authorList>
    </citation>
    <scope>NUCLEOTIDE SEQUENCE</scope>
</reference>
<gene>
    <name evidence="3" type="ORF">J2Z30_007806</name>
    <name evidence="2" type="ORF">SIRAN5227</name>
</gene>
<proteinExistence type="predicted"/>
<dbReference type="EMBL" id="JAGGLR010000026">
    <property type="protein sequence ID" value="MBP2066750.1"/>
    <property type="molecule type" value="Genomic_DNA"/>
</dbReference>
<dbReference type="Proteomes" id="UP000756710">
    <property type="component" value="Unassembled WGS sequence"/>
</dbReference>
<dbReference type="HOGENOM" id="CLU_3240230_0_0_11"/>
<evidence type="ECO:0000256" key="1">
    <source>
        <dbReference type="SAM" id="MobiDB-lite"/>
    </source>
</evidence>
<feature type="region of interest" description="Disordered" evidence="1">
    <location>
        <begin position="24"/>
        <end position="43"/>
    </location>
</feature>
<reference evidence="3 4" key="2">
    <citation type="submission" date="2021-03" db="EMBL/GenBank/DDBJ databases">
        <title>Genomic Encyclopedia of Type Strains, Phase IV (KMG-IV): sequencing the most valuable type-strain genomes for metagenomic binning, comparative biology and taxonomic classification.</title>
        <authorList>
            <person name="Goeker M."/>
        </authorList>
    </citation>
    <scope>NUCLEOTIDE SEQUENCE [LARGE SCALE GENOMIC DNA]</scope>
    <source>
        <strain evidence="3 4">DSM 41954</strain>
    </source>
</reference>
<evidence type="ECO:0000313" key="3">
    <source>
        <dbReference type="EMBL" id="MBP2066750.1"/>
    </source>
</evidence>
<dbReference type="PATRIC" id="fig|576784.4.peg.5297"/>
<name>A0A060ZRU0_9ACTN</name>
<evidence type="ECO:0000313" key="4">
    <source>
        <dbReference type="Proteomes" id="UP000756710"/>
    </source>
</evidence>
<organism evidence="2">
    <name type="scientific">Streptomyces iranensis</name>
    <dbReference type="NCBI Taxonomy" id="576784"/>
    <lineage>
        <taxon>Bacteria</taxon>
        <taxon>Bacillati</taxon>
        <taxon>Actinomycetota</taxon>
        <taxon>Actinomycetes</taxon>
        <taxon>Kitasatosporales</taxon>
        <taxon>Streptomycetaceae</taxon>
        <taxon>Streptomyces</taxon>
        <taxon>Streptomyces violaceusniger group</taxon>
    </lineage>
</organism>